<dbReference type="InterPro" id="IPR011990">
    <property type="entry name" value="TPR-like_helical_dom_sf"/>
</dbReference>
<organism evidence="2 3">
    <name type="scientific">Diacronema lutheri</name>
    <name type="common">Unicellular marine alga</name>
    <name type="synonym">Monochrysis lutheri</name>
    <dbReference type="NCBI Taxonomy" id="2081491"/>
    <lineage>
        <taxon>Eukaryota</taxon>
        <taxon>Haptista</taxon>
        <taxon>Haptophyta</taxon>
        <taxon>Pavlovophyceae</taxon>
        <taxon>Pavlovales</taxon>
        <taxon>Pavlovaceae</taxon>
        <taxon>Diacronema</taxon>
    </lineage>
</organism>
<reference evidence="2" key="1">
    <citation type="submission" date="2021-05" db="EMBL/GenBank/DDBJ databases">
        <title>The genome of the haptophyte Pavlova lutheri (Diacronema luteri, Pavlovales) - a model for lipid biosynthesis in eukaryotic algae.</title>
        <authorList>
            <person name="Hulatt C.J."/>
            <person name="Posewitz M.C."/>
        </authorList>
    </citation>
    <scope>NUCLEOTIDE SEQUENCE</scope>
    <source>
        <strain evidence="2">NIVA-4/92</strain>
    </source>
</reference>
<keyword evidence="3" id="KW-1185">Reference proteome</keyword>
<dbReference type="OrthoDB" id="10392503at2759"/>
<evidence type="ECO:0000256" key="1">
    <source>
        <dbReference type="SAM" id="MobiDB-lite"/>
    </source>
</evidence>
<dbReference type="Proteomes" id="UP000751190">
    <property type="component" value="Unassembled WGS sequence"/>
</dbReference>
<dbReference type="Gene3D" id="1.25.40.10">
    <property type="entry name" value="Tetratricopeptide repeat domain"/>
    <property type="match status" value="1"/>
</dbReference>
<name>A0A8J5XAU4_DIALT</name>
<evidence type="ECO:0000313" key="3">
    <source>
        <dbReference type="Proteomes" id="UP000751190"/>
    </source>
</evidence>
<dbReference type="AlphaFoldDB" id="A0A8J5XAU4"/>
<evidence type="ECO:0000313" key="2">
    <source>
        <dbReference type="EMBL" id="KAG8459972.1"/>
    </source>
</evidence>
<sequence>MASAKFAWNEAPPPSVDQLAAQYDSKMGAAFEMFDSSRFVEAALLFEGAADVCALVSKGDAQTTAWVSRKVKALNNSAACNDKLGRLEAAARGYAAARAHLTSAWSDYMFPSLWDSSYASMLAHVDKKLGMMPRDTRGAHVGLGVDVASVLDVGKQMVLEAVELYKAAEFARALPLLEQALAIHEKHAPTDGITLATIANNLASTHAEMGHEAEARALYLRALQIGGATDEQRAHVKKKLALLGKRAGTPQAAGAAQDASSRGNAAGDIEVDGPSAAQPPATAEPS</sequence>
<comment type="caution">
    <text evidence="2">The sequence shown here is derived from an EMBL/GenBank/DDBJ whole genome shotgun (WGS) entry which is preliminary data.</text>
</comment>
<protein>
    <recommendedName>
        <fullName evidence="4">Tetratricopeptide repeat protein</fullName>
    </recommendedName>
</protein>
<dbReference type="SUPFAM" id="SSF48452">
    <property type="entry name" value="TPR-like"/>
    <property type="match status" value="1"/>
</dbReference>
<gene>
    <name evidence="2" type="ORF">KFE25_011021</name>
</gene>
<feature type="region of interest" description="Disordered" evidence="1">
    <location>
        <begin position="247"/>
        <end position="286"/>
    </location>
</feature>
<dbReference type="EMBL" id="JAGTXO010000036">
    <property type="protein sequence ID" value="KAG8459972.1"/>
    <property type="molecule type" value="Genomic_DNA"/>
</dbReference>
<evidence type="ECO:0008006" key="4">
    <source>
        <dbReference type="Google" id="ProtNLM"/>
    </source>
</evidence>
<proteinExistence type="predicted"/>
<accession>A0A8J5XAU4</accession>
<dbReference type="Pfam" id="PF13374">
    <property type="entry name" value="TPR_10"/>
    <property type="match status" value="2"/>
</dbReference>